<dbReference type="EMBL" id="CH445332">
    <property type="protein sequence ID" value="EAT86880.1"/>
    <property type="molecule type" value="Genomic_DNA"/>
</dbReference>
<accession>Q0UQZ8</accession>
<gene>
    <name evidence="1" type="ORF">SNOG_05816</name>
</gene>
<reference evidence="2" key="1">
    <citation type="journal article" date="2007" name="Plant Cell">
        <title>Dothideomycete-plant interactions illuminated by genome sequencing and EST analysis of the wheat pathogen Stagonospora nodorum.</title>
        <authorList>
            <person name="Hane J.K."/>
            <person name="Lowe R.G."/>
            <person name="Solomon P.S."/>
            <person name="Tan K.C."/>
            <person name="Schoch C.L."/>
            <person name="Spatafora J.W."/>
            <person name="Crous P.W."/>
            <person name="Kodira C."/>
            <person name="Birren B.W."/>
            <person name="Galagan J.E."/>
            <person name="Torriani S.F."/>
            <person name="McDonald B.A."/>
            <person name="Oliver R.P."/>
        </authorList>
    </citation>
    <scope>NUCLEOTIDE SEQUENCE [LARGE SCALE GENOMIC DNA]</scope>
    <source>
        <strain evidence="2">SN15 / ATCC MYA-4574 / FGSC 10173</strain>
    </source>
</reference>
<evidence type="ECO:0000313" key="2">
    <source>
        <dbReference type="Proteomes" id="UP000001055"/>
    </source>
</evidence>
<dbReference type="RefSeq" id="XP_001796213.1">
    <property type="nucleotide sequence ID" value="XM_001796161.1"/>
</dbReference>
<protein>
    <submittedName>
        <fullName evidence="1">Uncharacterized protein</fullName>
    </submittedName>
</protein>
<dbReference type="KEGG" id="pno:SNOG_05816"/>
<name>Q0UQZ8_PHANO</name>
<dbReference type="AlphaFoldDB" id="Q0UQZ8"/>
<sequence>MARSMTIGSNWPASLMKLKSTQSEKGRSCAPHGLVDAFRAGISGGELYSVSGLSPSLSTPGHGFRTYNQNVPADCLSELVCIVDPA</sequence>
<evidence type="ECO:0000313" key="1">
    <source>
        <dbReference type="EMBL" id="EAT86880.1"/>
    </source>
</evidence>
<proteinExistence type="predicted"/>
<dbReference type="InParanoid" id="Q0UQZ8"/>
<dbReference type="Proteomes" id="UP000001055">
    <property type="component" value="Unassembled WGS sequence"/>
</dbReference>
<organism evidence="1 2">
    <name type="scientific">Phaeosphaeria nodorum (strain SN15 / ATCC MYA-4574 / FGSC 10173)</name>
    <name type="common">Glume blotch fungus</name>
    <name type="synonym">Parastagonospora nodorum</name>
    <dbReference type="NCBI Taxonomy" id="321614"/>
    <lineage>
        <taxon>Eukaryota</taxon>
        <taxon>Fungi</taxon>
        <taxon>Dikarya</taxon>
        <taxon>Ascomycota</taxon>
        <taxon>Pezizomycotina</taxon>
        <taxon>Dothideomycetes</taxon>
        <taxon>Pleosporomycetidae</taxon>
        <taxon>Pleosporales</taxon>
        <taxon>Pleosporineae</taxon>
        <taxon>Phaeosphaeriaceae</taxon>
        <taxon>Parastagonospora</taxon>
    </lineage>
</organism>
<dbReference type="GeneID" id="5973090"/>